<accession>A0A5J9TRS7</accession>
<dbReference type="Gramene" id="TVU13548">
    <property type="protein sequence ID" value="TVU13548"/>
    <property type="gene ID" value="EJB05_40608"/>
</dbReference>
<evidence type="ECO:0000259" key="6">
    <source>
        <dbReference type="Pfam" id="PF26133"/>
    </source>
</evidence>
<feature type="compositionally biased region" description="Acidic residues" evidence="4">
    <location>
        <begin position="1"/>
        <end position="23"/>
    </location>
</feature>
<feature type="compositionally biased region" description="Basic and acidic residues" evidence="4">
    <location>
        <begin position="493"/>
        <end position="511"/>
    </location>
</feature>
<dbReference type="GO" id="GO:0008234">
    <property type="term" value="F:cysteine-type peptidase activity"/>
    <property type="evidence" value="ECO:0007669"/>
    <property type="project" value="InterPro"/>
</dbReference>
<comment type="caution">
    <text evidence="7">The sequence shown here is derived from an EMBL/GenBank/DDBJ whole genome shotgun (WGS) entry which is preliminary data.</text>
</comment>
<dbReference type="SUPFAM" id="SSF54001">
    <property type="entry name" value="Cysteine proteinases"/>
    <property type="match status" value="1"/>
</dbReference>
<dbReference type="InterPro" id="IPR058352">
    <property type="entry name" value="DUF8039"/>
</dbReference>
<dbReference type="PANTHER" id="PTHR33018:SF34">
    <property type="entry name" value="OS02G0472350 PROTEIN"/>
    <property type="match status" value="1"/>
</dbReference>
<proteinExistence type="inferred from homology"/>
<dbReference type="InterPro" id="IPR038765">
    <property type="entry name" value="Papain-like_cys_pep_sf"/>
</dbReference>
<dbReference type="Proteomes" id="UP000324897">
    <property type="component" value="Unassembled WGS sequence"/>
</dbReference>
<evidence type="ECO:0000259" key="5">
    <source>
        <dbReference type="Pfam" id="PF02902"/>
    </source>
</evidence>
<dbReference type="OrthoDB" id="689868at2759"/>
<evidence type="ECO:0000256" key="2">
    <source>
        <dbReference type="ARBA" id="ARBA00022670"/>
    </source>
</evidence>
<feature type="domain" description="DUF8039" evidence="6">
    <location>
        <begin position="326"/>
        <end position="421"/>
    </location>
</feature>
<evidence type="ECO:0000313" key="7">
    <source>
        <dbReference type="EMBL" id="TVU13548.1"/>
    </source>
</evidence>
<feature type="non-terminal residue" evidence="7">
    <location>
        <position position="1"/>
    </location>
</feature>
<dbReference type="AlphaFoldDB" id="A0A5J9TRS7"/>
<dbReference type="Gene3D" id="3.40.395.10">
    <property type="entry name" value="Adenoviral Proteinase, Chain A"/>
    <property type="match status" value="1"/>
</dbReference>
<gene>
    <name evidence="7" type="ORF">EJB05_40608</name>
</gene>
<evidence type="ECO:0000256" key="3">
    <source>
        <dbReference type="ARBA" id="ARBA00022801"/>
    </source>
</evidence>
<dbReference type="InterPro" id="IPR003653">
    <property type="entry name" value="Peptidase_C48_C"/>
</dbReference>
<feature type="region of interest" description="Disordered" evidence="4">
    <location>
        <begin position="453"/>
        <end position="514"/>
    </location>
</feature>
<feature type="region of interest" description="Disordered" evidence="4">
    <location>
        <begin position="1"/>
        <end position="59"/>
    </location>
</feature>
<dbReference type="Pfam" id="PF02902">
    <property type="entry name" value="Peptidase_C48"/>
    <property type="match status" value="1"/>
</dbReference>
<dbReference type="GO" id="GO:0006508">
    <property type="term" value="P:proteolysis"/>
    <property type="evidence" value="ECO:0007669"/>
    <property type="project" value="UniProtKB-KW"/>
</dbReference>
<evidence type="ECO:0000313" key="8">
    <source>
        <dbReference type="Proteomes" id="UP000324897"/>
    </source>
</evidence>
<reference evidence="7 8" key="1">
    <citation type="journal article" date="2019" name="Sci. Rep.">
        <title>A high-quality genome of Eragrostis curvula grass provides insights into Poaceae evolution and supports new strategies to enhance forage quality.</title>
        <authorList>
            <person name="Carballo J."/>
            <person name="Santos B.A.C.M."/>
            <person name="Zappacosta D."/>
            <person name="Garbus I."/>
            <person name="Selva J.P."/>
            <person name="Gallo C.A."/>
            <person name="Diaz A."/>
            <person name="Albertini E."/>
            <person name="Caccamo M."/>
            <person name="Echenique V."/>
        </authorList>
    </citation>
    <scope>NUCLEOTIDE SEQUENCE [LARGE SCALE GENOMIC DNA]</scope>
    <source>
        <strain evidence="8">cv. Victoria</strain>
        <tissue evidence="7">Leaf</tissue>
    </source>
</reference>
<comment type="similarity">
    <text evidence="1">Belongs to the peptidase C48 family.</text>
</comment>
<keyword evidence="2" id="KW-0645">Protease</keyword>
<evidence type="ECO:0000256" key="4">
    <source>
        <dbReference type="SAM" id="MobiDB-lite"/>
    </source>
</evidence>
<feature type="domain" description="Ubiquitin-like protease family profile" evidence="5">
    <location>
        <begin position="662"/>
        <end position="763"/>
    </location>
</feature>
<name>A0A5J9TRS7_9POAL</name>
<keyword evidence="3" id="KW-0378">Hydrolase</keyword>
<organism evidence="7 8">
    <name type="scientific">Eragrostis curvula</name>
    <name type="common">weeping love grass</name>
    <dbReference type="NCBI Taxonomy" id="38414"/>
    <lineage>
        <taxon>Eukaryota</taxon>
        <taxon>Viridiplantae</taxon>
        <taxon>Streptophyta</taxon>
        <taxon>Embryophyta</taxon>
        <taxon>Tracheophyta</taxon>
        <taxon>Spermatophyta</taxon>
        <taxon>Magnoliopsida</taxon>
        <taxon>Liliopsida</taxon>
        <taxon>Poales</taxon>
        <taxon>Poaceae</taxon>
        <taxon>PACMAD clade</taxon>
        <taxon>Chloridoideae</taxon>
        <taxon>Eragrostideae</taxon>
        <taxon>Eragrostidinae</taxon>
        <taxon>Eragrostis</taxon>
    </lineage>
</organism>
<protein>
    <submittedName>
        <fullName evidence="7">Uncharacterized protein</fullName>
    </submittedName>
</protein>
<keyword evidence="8" id="KW-1185">Reference proteome</keyword>
<dbReference type="PANTHER" id="PTHR33018">
    <property type="entry name" value="OS10G0338966 PROTEIN-RELATED"/>
    <property type="match status" value="1"/>
</dbReference>
<dbReference type="EMBL" id="RWGY01000034">
    <property type="protein sequence ID" value="TVU13548.1"/>
    <property type="molecule type" value="Genomic_DNA"/>
</dbReference>
<evidence type="ECO:0000256" key="1">
    <source>
        <dbReference type="ARBA" id="ARBA00005234"/>
    </source>
</evidence>
<feature type="region of interest" description="Disordered" evidence="4">
    <location>
        <begin position="302"/>
        <end position="323"/>
    </location>
</feature>
<dbReference type="Pfam" id="PF26133">
    <property type="entry name" value="DUF8039"/>
    <property type="match status" value="1"/>
</dbReference>
<sequence length="824" mass="94782">MLDQELPSDNEEGDRESSPEYEEPSPPYPPCTKRQRPEGPVDPDYNPNDEIEPRKRNKLSVGIHKVEKLDKDGSPIKPKGILANGRNDCGVFVREKGKITWVNWKKVDDNEKERLWKLMKDKYIFPDEMLEAGKAATLKTMAKSLDEFKALSKIFIAMNKKNVHHHNLGPGGYKAKIPIWRRQEEEDRKAGRESKFSECTVRTRNWLFARLKKLAQKAKKLKGKEVDQELTVALETAEHRGRTRGFSSTARCIVEPEIDNHTLAEESFEEFQRNFFRFMKENPNYSQPMHVPEFILSTKSPQQTCSQTLPKAPSSVGSSSADTQRYPVDDIMEATPCSLMVTMERKGKTRQFKVAEGTACPGCELHTMQMPKECARVFVGRVIDDKFLKEELDYRDEKEGIETLEDAVNNFVAWHRMDIMIHTVSLTPVALSPAPVPDSTALVVADVHVEVVPRSPPQQDVDMAHSPPPSPTKDTEDEGTKTPHTPTPQPSPTKDKENEGSIESRTKEKGTYDAAGIVKGKALPPPFPKVIRTHREEEEKLPFDPAAIAIFFHGLGNTVKETPKVNEVKVVQVKRTMKPGVPEGSWDYEQVPGKRIFNTNDFDMDVPFEDIHHIYCLRAIDATMIILWYIYGLLHPHLISQGHLTPKIDEKSPVYASRCMKEWEDREIILAPYNFDNHWICLLINHKKGRVWILDSLDYDQKRYNMFCKVIEKGYEHYVHNLQGKHNPKRPYKMGWRWKFPCRKQPPGTNHCGYYVMDWLSLAVHHKFTNLPDEYPTKHDTTKKWLSGFSDAQLYGFTSRICRFIMHHLVHADGDYFDPERKLA</sequence>